<evidence type="ECO:0000313" key="2">
    <source>
        <dbReference type="EMBL" id="TWW77522.1"/>
    </source>
</evidence>
<protein>
    <submittedName>
        <fullName evidence="2">Limbic system-associated membrane protein</fullName>
    </submittedName>
</protein>
<name>A0A5C6PCI6_9TELE</name>
<proteinExistence type="predicted"/>
<dbReference type="AlphaFoldDB" id="A0A5C6PCI6"/>
<evidence type="ECO:0000313" key="3">
    <source>
        <dbReference type="Proteomes" id="UP000324091"/>
    </source>
</evidence>
<gene>
    <name evidence="2" type="ORF">D4764_12G0009120</name>
</gene>
<feature type="compositionally biased region" description="Polar residues" evidence="1">
    <location>
        <begin position="97"/>
        <end position="111"/>
    </location>
</feature>
<accession>A0A5C6PCI6</accession>
<keyword evidence="3" id="KW-1185">Reference proteome</keyword>
<dbReference type="Proteomes" id="UP000324091">
    <property type="component" value="Chromosome 12"/>
</dbReference>
<reference evidence="2 3" key="1">
    <citation type="submission" date="2019-04" db="EMBL/GenBank/DDBJ databases">
        <title>Chromosome genome assembly for Takifugu flavidus.</title>
        <authorList>
            <person name="Xiao S."/>
        </authorList>
    </citation>
    <scope>NUCLEOTIDE SEQUENCE [LARGE SCALE GENOMIC DNA]</scope>
    <source>
        <strain evidence="2">HTHZ2018</strain>
        <tissue evidence="2">Muscle</tissue>
    </source>
</reference>
<feature type="region of interest" description="Disordered" evidence="1">
    <location>
        <begin position="89"/>
        <end position="122"/>
    </location>
</feature>
<sequence length="122" mass="13450">MVGGEEERLHYFWIYNRDALLFALKMLLGRRSCWRQLQASFFRLLCLLPTGFPVRSVDMQRTTDNITIRQGDTAVIRAGKLLVRCEDAPGEGAGASPTASGSVLGHQQHQSADPAGQMSETA</sequence>
<evidence type="ECO:0000256" key="1">
    <source>
        <dbReference type="SAM" id="MobiDB-lite"/>
    </source>
</evidence>
<organism evidence="2 3">
    <name type="scientific">Takifugu flavidus</name>
    <name type="common">sansaifugu</name>
    <dbReference type="NCBI Taxonomy" id="433684"/>
    <lineage>
        <taxon>Eukaryota</taxon>
        <taxon>Metazoa</taxon>
        <taxon>Chordata</taxon>
        <taxon>Craniata</taxon>
        <taxon>Vertebrata</taxon>
        <taxon>Euteleostomi</taxon>
        <taxon>Actinopterygii</taxon>
        <taxon>Neopterygii</taxon>
        <taxon>Teleostei</taxon>
        <taxon>Neoteleostei</taxon>
        <taxon>Acanthomorphata</taxon>
        <taxon>Eupercaria</taxon>
        <taxon>Tetraodontiformes</taxon>
        <taxon>Tetradontoidea</taxon>
        <taxon>Tetraodontidae</taxon>
        <taxon>Takifugu</taxon>
    </lineage>
</organism>
<dbReference type="EMBL" id="RHFK02000004">
    <property type="protein sequence ID" value="TWW77522.1"/>
    <property type="molecule type" value="Genomic_DNA"/>
</dbReference>
<comment type="caution">
    <text evidence="2">The sequence shown here is derived from an EMBL/GenBank/DDBJ whole genome shotgun (WGS) entry which is preliminary data.</text>
</comment>